<comment type="caution">
    <text evidence="2">The sequence shown here is derived from an EMBL/GenBank/DDBJ whole genome shotgun (WGS) entry which is preliminary data.</text>
</comment>
<name>A0ABW2FSN6_9ACTN</name>
<evidence type="ECO:0000313" key="2">
    <source>
        <dbReference type="EMBL" id="MFC7179127.1"/>
    </source>
</evidence>
<gene>
    <name evidence="2" type="ORF">ACFQMG_06065</name>
</gene>
<reference evidence="3" key="1">
    <citation type="journal article" date="2019" name="Int. J. Syst. Evol. Microbiol.">
        <title>The Global Catalogue of Microorganisms (GCM) 10K type strain sequencing project: providing services to taxonomists for standard genome sequencing and annotation.</title>
        <authorList>
            <consortium name="The Broad Institute Genomics Platform"/>
            <consortium name="The Broad Institute Genome Sequencing Center for Infectious Disease"/>
            <person name="Wu L."/>
            <person name="Ma J."/>
        </authorList>
    </citation>
    <scope>NUCLEOTIDE SEQUENCE [LARGE SCALE GENOMIC DNA]</scope>
    <source>
        <strain evidence="3">CGMCC 1.12859</strain>
    </source>
</reference>
<proteinExistence type="predicted"/>
<feature type="domain" description="N-acetyltransferase" evidence="1">
    <location>
        <begin position="5"/>
        <end position="51"/>
    </location>
</feature>
<evidence type="ECO:0000313" key="3">
    <source>
        <dbReference type="Proteomes" id="UP001596435"/>
    </source>
</evidence>
<dbReference type="Gene3D" id="3.40.630.30">
    <property type="match status" value="1"/>
</dbReference>
<organism evidence="2 3">
    <name type="scientific">Kitasatospora paranensis</name>
    <dbReference type="NCBI Taxonomy" id="258053"/>
    <lineage>
        <taxon>Bacteria</taxon>
        <taxon>Bacillati</taxon>
        <taxon>Actinomycetota</taxon>
        <taxon>Actinomycetes</taxon>
        <taxon>Kitasatosporales</taxon>
        <taxon>Streptomycetaceae</taxon>
        <taxon>Kitasatospora</taxon>
    </lineage>
</organism>
<dbReference type="InterPro" id="IPR051908">
    <property type="entry name" value="Ribosomal_N-acetyltransferase"/>
</dbReference>
<dbReference type="Pfam" id="PF13302">
    <property type="entry name" value="Acetyltransf_3"/>
    <property type="match status" value="1"/>
</dbReference>
<dbReference type="EMBL" id="JBHTAJ010000008">
    <property type="protein sequence ID" value="MFC7179127.1"/>
    <property type="molecule type" value="Genomic_DNA"/>
</dbReference>
<sequence length="85" mass="9225">MGSVARNRGHAGRAVELALRVMTDELGLHRAEASTPLENLLSQRVLRRNGFSPSGVAHSSILLDGSRRDSLLWERILGDRPVAPG</sequence>
<dbReference type="InterPro" id="IPR000182">
    <property type="entry name" value="GNAT_dom"/>
</dbReference>
<dbReference type="RefSeq" id="WP_345709550.1">
    <property type="nucleotide sequence ID" value="NZ_BAABKV010000001.1"/>
</dbReference>
<evidence type="ECO:0000259" key="1">
    <source>
        <dbReference type="Pfam" id="PF13302"/>
    </source>
</evidence>
<dbReference type="SUPFAM" id="SSF55729">
    <property type="entry name" value="Acyl-CoA N-acyltransferases (Nat)"/>
    <property type="match status" value="1"/>
</dbReference>
<dbReference type="Proteomes" id="UP001596435">
    <property type="component" value="Unassembled WGS sequence"/>
</dbReference>
<accession>A0ABW2FSN6</accession>
<keyword evidence="3" id="KW-1185">Reference proteome</keyword>
<dbReference type="InterPro" id="IPR016181">
    <property type="entry name" value="Acyl_CoA_acyltransferase"/>
</dbReference>
<dbReference type="PANTHER" id="PTHR43441">
    <property type="entry name" value="RIBOSOMAL-PROTEIN-SERINE ACETYLTRANSFERASE"/>
    <property type="match status" value="1"/>
</dbReference>
<protein>
    <submittedName>
        <fullName evidence="2">GNAT family protein</fullName>
    </submittedName>
</protein>
<dbReference type="PANTHER" id="PTHR43441:SF2">
    <property type="entry name" value="FAMILY ACETYLTRANSFERASE, PUTATIVE (AFU_ORTHOLOGUE AFUA_7G00850)-RELATED"/>
    <property type="match status" value="1"/>
</dbReference>